<dbReference type="Pfam" id="PF02519">
    <property type="entry name" value="Auxin_inducible"/>
    <property type="match status" value="1"/>
</dbReference>
<sequence>MRNPPAPNAIRKADPKEYYIRNPIRVLYKPASIPSQLLSHFLNSNSFSEKKNKILSIGFPKKSCPTFLSLFAMKKALQFSFFFPSFTVIFFCLTIFSMKEESLHHLFSFNRRSMPPKGFVTVRVGLEEEEKERFVVPVEHFRHPLFMEMLEEAEKEFGFEQKGAIVIPCRVDRFNQVEAIIDREFAGAAGERHHHGSHHHVPHFAGCFRA</sequence>
<dbReference type="PANTHER" id="PTHR31374:SF29">
    <property type="entry name" value="SAUR-LIKE AUXIN-RESPONSIVE PROTEIN FAMILY"/>
    <property type="match status" value="1"/>
</dbReference>
<feature type="transmembrane region" description="Helical" evidence="2">
    <location>
        <begin position="76"/>
        <end position="96"/>
    </location>
</feature>
<comment type="similarity">
    <text evidence="1">Belongs to the ARG7 family.</text>
</comment>
<dbReference type="PANTHER" id="PTHR31374">
    <property type="entry name" value="AUXIN-INDUCED PROTEIN-LIKE-RELATED"/>
    <property type="match status" value="1"/>
</dbReference>
<proteinExistence type="inferred from homology"/>
<comment type="caution">
    <text evidence="3">The sequence shown here is derived from an EMBL/GenBank/DDBJ whole genome shotgun (WGS) entry which is preliminary data.</text>
</comment>
<evidence type="ECO:0000256" key="2">
    <source>
        <dbReference type="SAM" id="Phobius"/>
    </source>
</evidence>
<dbReference type="InterPro" id="IPR003676">
    <property type="entry name" value="SAUR_fam"/>
</dbReference>
<reference evidence="3" key="1">
    <citation type="submission" date="2022-08" db="EMBL/GenBank/DDBJ databases">
        <authorList>
            <person name="Marques A."/>
        </authorList>
    </citation>
    <scope>NUCLEOTIDE SEQUENCE</scope>
    <source>
        <strain evidence="3">RhyPub2mFocal</strain>
        <tissue evidence="3">Leaves</tissue>
    </source>
</reference>
<keyword evidence="4" id="KW-1185">Reference proteome</keyword>
<organism evidence="3 4">
    <name type="scientific">Rhynchospora pubera</name>
    <dbReference type="NCBI Taxonomy" id="906938"/>
    <lineage>
        <taxon>Eukaryota</taxon>
        <taxon>Viridiplantae</taxon>
        <taxon>Streptophyta</taxon>
        <taxon>Embryophyta</taxon>
        <taxon>Tracheophyta</taxon>
        <taxon>Spermatophyta</taxon>
        <taxon>Magnoliopsida</taxon>
        <taxon>Liliopsida</taxon>
        <taxon>Poales</taxon>
        <taxon>Cyperaceae</taxon>
        <taxon>Cyperoideae</taxon>
        <taxon>Rhynchosporeae</taxon>
        <taxon>Rhynchospora</taxon>
    </lineage>
</organism>
<evidence type="ECO:0000256" key="1">
    <source>
        <dbReference type="ARBA" id="ARBA00006974"/>
    </source>
</evidence>
<accession>A0AAV8GGY7</accession>
<dbReference type="AlphaFoldDB" id="A0AAV8GGY7"/>
<name>A0AAV8GGY7_9POAL</name>
<keyword evidence="2" id="KW-0472">Membrane</keyword>
<protein>
    <submittedName>
        <fullName evidence="3">SAUR-like auxin-responsive protein family</fullName>
    </submittedName>
</protein>
<evidence type="ECO:0000313" key="3">
    <source>
        <dbReference type="EMBL" id="KAJ4803485.1"/>
    </source>
</evidence>
<dbReference type="Proteomes" id="UP001140206">
    <property type="component" value="Chromosome 1"/>
</dbReference>
<evidence type="ECO:0000313" key="4">
    <source>
        <dbReference type="Proteomes" id="UP001140206"/>
    </source>
</evidence>
<dbReference type="EMBL" id="JAMFTS010000001">
    <property type="protein sequence ID" value="KAJ4803485.1"/>
    <property type="molecule type" value="Genomic_DNA"/>
</dbReference>
<gene>
    <name evidence="3" type="ORF">LUZ62_016051</name>
</gene>
<keyword evidence="2" id="KW-0812">Transmembrane</keyword>
<keyword evidence="2" id="KW-1133">Transmembrane helix</keyword>
<dbReference type="GO" id="GO:0009733">
    <property type="term" value="P:response to auxin"/>
    <property type="evidence" value="ECO:0007669"/>
    <property type="project" value="InterPro"/>
</dbReference>